<keyword evidence="3" id="KW-1185">Reference proteome</keyword>
<accession>A0A857EZS5</accession>
<keyword evidence="2" id="KW-0675">Receptor</keyword>
<feature type="domain" description="TIR" evidence="1">
    <location>
        <begin position="133"/>
        <end position="262"/>
    </location>
</feature>
<name>A0A857EZS5_9GAMM</name>
<dbReference type="Pfam" id="PF13676">
    <property type="entry name" value="TIR_2"/>
    <property type="match status" value="1"/>
</dbReference>
<dbReference type="KEGG" id="yca:F0T03_12720"/>
<dbReference type="GO" id="GO:0007165">
    <property type="term" value="P:signal transduction"/>
    <property type="evidence" value="ECO:0007669"/>
    <property type="project" value="InterPro"/>
</dbReference>
<dbReference type="SUPFAM" id="SSF52200">
    <property type="entry name" value="Toll/Interleukin receptor TIR domain"/>
    <property type="match status" value="1"/>
</dbReference>
<dbReference type="Gene3D" id="3.40.50.10140">
    <property type="entry name" value="Toll/interleukin-1 receptor homology (TIR) domain"/>
    <property type="match status" value="1"/>
</dbReference>
<dbReference type="RefSeq" id="WP_159678686.1">
    <property type="nucleotide sequence ID" value="NZ_CP043727.1"/>
</dbReference>
<sequence>MNERMFMYQGMMNTYKSIVEKNHQSYLRNWPLLSSSISVQVGGYAGTDIFIFKHVGRINQIFHEKGIGDDINKSVVNVDKITNENKQEVRYLIEQYLDLDDKDGVLFLSVDIPFQEEYYLLMKKHEKVMGIKPNKIFLSHKSANKDFVRNVNTSLKSIGYSTWFDEESMNAGANLNRAIMKGFAESCSVVFFITPEFKDEKYIGNEIDHAVDEKLNRPEEFEIITIVVGDCPVPKILSKYVWKNVSTEIEALTEIVKALPIKVREIY</sequence>
<dbReference type="AlphaFoldDB" id="A0A857EZS5"/>
<gene>
    <name evidence="2" type="ORF">F0T03_12720</name>
</gene>
<reference evidence="3" key="1">
    <citation type="submission" date="2019-09" db="EMBL/GenBank/DDBJ databases">
        <title>Yersinia canariae sp. nov., isolated from a human yersiniosis case.</title>
        <authorList>
            <person name="Nguyen S.V."/>
            <person name="Greig D."/>
            <person name="Hurley D."/>
            <person name="Cao Y."/>
            <person name="McCabe E."/>
            <person name="Mitchell M."/>
            <person name="Jenkins C."/>
            <person name="Fanning S."/>
        </authorList>
    </citation>
    <scope>NUCLEOTIDE SEQUENCE [LARGE SCALE GENOMIC DNA]</scope>
    <source>
        <strain evidence="3">NCTC 14382</strain>
    </source>
</reference>
<dbReference type="Proteomes" id="UP000464402">
    <property type="component" value="Chromosome"/>
</dbReference>
<protein>
    <submittedName>
        <fullName evidence="2">Toll/interleukin-1 receptor domain-containing protein</fullName>
    </submittedName>
</protein>
<proteinExistence type="predicted"/>
<dbReference type="SMART" id="SM00255">
    <property type="entry name" value="TIR"/>
    <property type="match status" value="1"/>
</dbReference>
<dbReference type="EMBL" id="CP043727">
    <property type="protein sequence ID" value="QHB32943.1"/>
    <property type="molecule type" value="Genomic_DNA"/>
</dbReference>
<evidence type="ECO:0000313" key="3">
    <source>
        <dbReference type="Proteomes" id="UP000464402"/>
    </source>
</evidence>
<organism evidence="2 3">
    <name type="scientific">Yersinia canariae</name>
    <dbReference type="NCBI Taxonomy" id="2607663"/>
    <lineage>
        <taxon>Bacteria</taxon>
        <taxon>Pseudomonadati</taxon>
        <taxon>Pseudomonadota</taxon>
        <taxon>Gammaproteobacteria</taxon>
        <taxon>Enterobacterales</taxon>
        <taxon>Yersiniaceae</taxon>
        <taxon>Yersinia</taxon>
    </lineage>
</organism>
<dbReference type="InterPro" id="IPR035897">
    <property type="entry name" value="Toll_tir_struct_dom_sf"/>
</dbReference>
<dbReference type="InterPro" id="IPR000157">
    <property type="entry name" value="TIR_dom"/>
</dbReference>
<evidence type="ECO:0000313" key="2">
    <source>
        <dbReference type="EMBL" id="QHB32943.1"/>
    </source>
</evidence>
<evidence type="ECO:0000259" key="1">
    <source>
        <dbReference type="SMART" id="SM00255"/>
    </source>
</evidence>